<evidence type="ECO:0000256" key="2">
    <source>
        <dbReference type="ARBA" id="ARBA00004922"/>
    </source>
</evidence>
<dbReference type="PANTHER" id="PTHR19297:SF191">
    <property type="entry name" value="PROTEIN XYLOSYLTRANSFERASE"/>
    <property type="match status" value="1"/>
</dbReference>
<comment type="similarity">
    <text evidence="10">Belongs to the glycosyltransferase 14 family.</text>
</comment>
<evidence type="ECO:0000256" key="5">
    <source>
        <dbReference type="ARBA" id="ARBA00022692"/>
    </source>
</evidence>
<keyword evidence="5 11" id="KW-0812">Transmembrane</keyword>
<proteinExistence type="inferred from homology"/>
<evidence type="ECO:0000256" key="7">
    <source>
        <dbReference type="ARBA" id="ARBA00022989"/>
    </source>
</evidence>
<protein>
    <submittedName>
        <fullName evidence="12">Protein xylosyltransferase</fullName>
    </submittedName>
</protein>
<evidence type="ECO:0000256" key="3">
    <source>
        <dbReference type="ARBA" id="ARBA00022676"/>
    </source>
</evidence>
<keyword evidence="9" id="KW-0325">Glycoprotein</keyword>
<dbReference type="InterPro" id="IPR003406">
    <property type="entry name" value="Glyco_trans_14"/>
</dbReference>
<name>A0A5K3FW50_MESCO</name>
<comment type="subcellular location">
    <subcellularLocation>
        <location evidence="1">Membrane</location>
        <topology evidence="1">Single-pass type II membrane protein</topology>
    </subcellularLocation>
</comment>
<dbReference type="WBParaSite" id="MCU_012409-RB">
    <property type="protein sequence ID" value="MCU_012409-RB"/>
    <property type="gene ID" value="MCU_012409"/>
</dbReference>
<evidence type="ECO:0000256" key="10">
    <source>
        <dbReference type="ARBA" id="ARBA00038150"/>
    </source>
</evidence>
<comment type="pathway">
    <text evidence="2">Protein modification; protein glycosylation.</text>
</comment>
<dbReference type="Pfam" id="PF02485">
    <property type="entry name" value="Branch"/>
    <property type="match status" value="1"/>
</dbReference>
<keyword evidence="6" id="KW-0735">Signal-anchor</keyword>
<dbReference type="AlphaFoldDB" id="A0A5K3FW50"/>
<organism evidence="12">
    <name type="scientific">Mesocestoides corti</name>
    <name type="common">Flatworm</name>
    <dbReference type="NCBI Taxonomy" id="53468"/>
    <lineage>
        <taxon>Eukaryota</taxon>
        <taxon>Metazoa</taxon>
        <taxon>Spiralia</taxon>
        <taxon>Lophotrochozoa</taxon>
        <taxon>Platyhelminthes</taxon>
        <taxon>Cestoda</taxon>
        <taxon>Eucestoda</taxon>
        <taxon>Cyclophyllidea</taxon>
        <taxon>Mesocestoididae</taxon>
        <taxon>Mesocestoides</taxon>
    </lineage>
</organism>
<keyword evidence="8 11" id="KW-0472">Membrane</keyword>
<sequence>MFHLQRIQRRLLAALFIVTIAITLYFYTSCPQEMFVLTATNIKLSNTSYFAAITSPSHPYCRQFRQQFPMVSNADADMDIAFTLVVHKDIRQIARLLRMIYRNNNYYCIHVDRRSSSIFVEALQGIANCFGANVELVPHDERVAVNWGDETVLLPQITCGKKALKNHATWKYLVNLVGQDFPLRTNMELVAALKALNGSNLVESYPLSQFKSRVKDHVLPLGATWYKGSIYGAYRREFLQEALMGTAVGAIRDIMLQPGNIMHPDEFFFSTLAYNSQFRLPGACLHGPAPLPEVNIGYLGRFVIWGDYGLRCRTKYVRFICIFGNPHVAMLQSVPHIAANKFHEDYQPEAYDEMEKWYFRRIAFEISTGSYNKSSFDPSTYANLS</sequence>
<keyword evidence="7 11" id="KW-1133">Transmembrane helix</keyword>
<evidence type="ECO:0000256" key="4">
    <source>
        <dbReference type="ARBA" id="ARBA00022679"/>
    </source>
</evidence>
<evidence type="ECO:0000256" key="9">
    <source>
        <dbReference type="ARBA" id="ARBA00023180"/>
    </source>
</evidence>
<evidence type="ECO:0000256" key="11">
    <source>
        <dbReference type="SAM" id="Phobius"/>
    </source>
</evidence>
<reference evidence="12" key="1">
    <citation type="submission" date="2019-11" db="UniProtKB">
        <authorList>
            <consortium name="WormBaseParasite"/>
        </authorList>
    </citation>
    <scope>IDENTIFICATION</scope>
</reference>
<keyword evidence="3" id="KW-0328">Glycosyltransferase</keyword>
<feature type="transmembrane region" description="Helical" evidence="11">
    <location>
        <begin position="12"/>
        <end position="28"/>
    </location>
</feature>
<dbReference type="PANTHER" id="PTHR19297">
    <property type="entry name" value="GLYCOSYLTRANSFERASE 14 FAMILY MEMBER"/>
    <property type="match status" value="1"/>
</dbReference>
<dbReference type="GO" id="GO:0016020">
    <property type="term" value="C:membrane"/>
    <property type="evidence" value="ECO:0007669"/>
    <property type="project" value="UniProtKB-SubCell"/>
</dbReference>
<evidence type="ECO:0000256" key="6">
    <source>
        <dbReference type="ARBA" id="ARBA00022968"/>
    </source>
</evidence>
<evidence type="ECO:0000256" key="1">
    <source>
        <dbReference type="ARBA" id="ARBA00004606"/>
    </source>
</evidence>
<evidence type="ECO:0000256" key="8">
    <source>
        <dbReference type="ARBA" id="ARBA00023136"/>
    </source>
</evidence>
<evidence type="ECO:0000313" key="12">
    <source>
        <dbReference type="WBParaSite" id="MCU_012409-RB"/>
    </source>
</evidence>
<dbReference type="GO" id="GO:0008375">
    <property type="term" value="F:acetylglucosaminyltransferase activity"/>
    <property type="evidence" value="ECO:0007669"/>
    <property type="project" value="TreeGrafter"/>
</dbReference>
<keyword evidence="4" id="KW-0808">Transferase</keyword>
<accession>A0A5K3FW50</accession>